<dbReference type="InterPro" id="IPR002656">
    <property type="entry name" value="Acyl_transf_3_dom"/>
</dbReference>
<dbReference type="Proteomes" id="UP000018896">
    <property type="component" value="Unassembled WGS sequence"/>
</dbReference>
<dbReference type="eggNOG" id="COG3936">
    <property type="taxonomic scope" value="Bacteria"/>
</dbReference>
<dbReference type="PANTHER" id="PTHR40074">
    <property type="entry name" value="O-ACETYLTRANSFERASE WECH"/>
    <property type="match status" value="1"/>
</dbReference>
<evidence type="ECO:0000259" key="8">
    <source>
        <dbReference type="Pfam" id="PF01757"/>
    </source>
</evidence>
<dbReference type="EMBL" id="BAUV01000005">
    <property type="protein sequence ID" value="GAE33999.1"/>
    <property type="molecule type" value="Genomic_DNA"/>
</dbReference>
<feature type="transmembrane region" description="Helical" evidence="7">
    <location>
        <begin position="273"/>
        <end position="290"/>
    </location>
</feature>
<feature type="transmembrane region" description="Helical" evidence="7">
    <location>
        <begin position="12"/>
        <end position="30"/>
    </location>
</feature>
<evidence type="ECO:0000256" key="1">
    <source>
        <dbReference type="ARBA" id="ARBA00004651"/>
    </source>
</evidence>
<gene>
    <name evidence="9" type="ORF">JCM9157_1029</name>
</gene>
<dbReference type="STRING" id="1236973.JCM9157_1029"/>
<accession>W4QRR2</accession>
<feature type="transmembrane region" description="Helical" evidence="7">
    <location>
        <begin position="310"/>
        <end position="331"/>
    </location>
</feature>
<reference evidence="9 10" key="1">
    <citation type="journal article" date="2014" name="Genome Announc.">
        <title>Draft Genome Sequences of Three Alkaliphilic Bacillus Strains, Bacillus wakoensis JCM 9140T, Bacillus akibai JCM 9157T, and Bacillus hemicellulosilyticus JCM 9152T.</title>
        <authorList>
            <person name="Yuki M."/>
            <person name="Oshima K."/>
            <person name="Suda W."/>
            <person name="Oshida Y."/>
            <person name="Kitamura K."/>
            <person name="Iida T."/>
            <person name="Hattori M."/>
            <person name="Ohkuma M."/>
        </authorList>
    </citation>
    <scope>NUCLEOTIDE SEQUENCE [LARGE SCALE GENOMIC DNA]</scope>
    <source>
        <strain evidence="9 10">JCM 9157</strain>
    </source>
</reference>
<evidence type="ECO:0000313" key="9">
    <source>
        <dbReference type="EMBL" id="GAE33999.1"/>
    </source>
</evidence>
<keyword evidence="4 7" id="KW-0812">Transmembrane</keyword>
<evidence type="ECO:0000256" key="5">
    <source>
        <dbReference type="ARBA" id="ARBA00022989"/>
    </source>
</evidence>
<feature type="transmembrane region" description="Helical" evidence="7">
    <location>
        <begin position="185"/>
        <end position="206"/>
    </location>
</feature>
<evidence type="ECO:0000256" key="3">
    <source>
        <dbReference type="ARBA" id="ARBA00022475"/>
    </source>
</evidence>
<keyword evidence="6 7" id="KW-0472">Membrane</keyword>
<keyword evidence="3" id="KW-1003">Cell membrane</keyword>
<evidence type="ECO:0000256" key="2">
    <source>
        <dbReference type="ARBA" id="ARBA00007400"/>
    </source>
</evidence>
<feature type="transmembrane region" description="Helical" evidence="7">
    <location>
        <begin position="249"/>
        <end position="266"/>
    </location>
</feature>
<name>W4QRR2_HALA3</name>
<feature type="transmembrane region" description="Helical" evidence="7">
    <location>
        <begin position="123"/>
        <end position="142"/>
    </location>
</feature>
<evidence type="ECO:0000256" key="6">
    <source>
        <dbReference type="ARBA" id="ARBA00023136"/>
    </source>
</evidence>
<dbReference type="RefSeq" id="WP_035662721.1">
    <property type="nucleotide sequence ID" value="NZ_BAUV01000005.1"/>
</dbReference>
<sequence length="364" mass="43176">MSRKEMNEIHWLRIIACLSVVLTHAVSRVLTDFSVTGDERVLYRTFQMMLLYGTPMFVLISTIVMTHAYKEKIPQGFLKKRVSFILIPYMVMATFYASDKFYRYNWTINDFAKELGYNLIGQWHGYFVLIIFQFYLIHLLFIKYMKKYKPLVVLTISFVISVGYWISFYFYWIDYVNQSSYLTLFFSRILFVGWLFYYVVAFYCGRNYERFTQMLNKNWLLILVGTVASALLVQTIFHSGLLMRVTSARFDLIPYTVFIFFLFFYMASKVRRVPRSLVLISVYSYGIYLLHPFAQTVTSRFFSSAEISEYQYLLIQFLAGVVMPMIIIFFISQFRYGVYMIGKTPVRTRKTSKQLGKPKIEQAV</sequence>
<comment type="subcellular location">
    <subcellularLocation>
        <location evidence="1">Cell membrane</location>
        <topology evidence="1">Multi-pass membrane protein</topology>
    </subcellularLocation>
</comment>
<keyword evidence="10" id="KW-1185">Reference proteome</keyword>
<feature type="domain" description="Acyltransferase 3" evidence="8">
    <location>
        <begin position="7"/>
        <end position="331"/>
    </location>
</feature>
<proteinExistence type="inferred from homology"/>
<dbReference type="GO" id="GO:0009246">
    <property type="term" value="P:enterobacterial common antigen biosynthetic process"/>
    <property type="evidence" value="ECO:0007669"/>
    <property type="project" value="TreeGrafter"/>
</dbReference>
<evidence type="ECO:0000313" key="10">
    <source>
        <dbReference type="Proteomes" id="UP000018896"/>
    </source>
</evidence>
<keyword evidence="5 7" id="KW-1133">Transmembrane helix</keyword>
<dbReference type="AlphaFoldDB" id="W4QRR2"/>
<feature type="transmembrane region" description="Helical" evidence="7">
    <location>
        <begin position="218"/>
        <end position="237"/>
    </location>
</feature>
<organism evidence="9 10">
    <name type="scientific">Halalkalibacter akibai (strain ATCC 43226 / DSM 21942 / CIP 109018 / JCM 9157 / 1139)</name>
    <name type="common">Bacillus akibai</name>
    <dbReference type="NCBI Taxonomy" id="1236973"/>
    <lineage>
        <taxon>Bacteria</taxon>
        <taxon>Bacillati</taxon>
        <taxon>Bacillota</taxon>
        <taxon>Bacilli</taxon>
        <taxon>Bacillales</taxon>
        <taxon>Bacillaceae</taxon>
        <taxon>Halalkalibacter</taxon>
    </lineage>
</organism>
<evidence type="ECO:0000256" key="7">
    <source>
        <dbReference type="SAM" id="Phobius"/>
    </source>
</evidence>
<evidence type="ECO:0000256" key="4">
    <source>
        <dbReference type="ARBA" id="ARBA00022692"/>
    </source>
</evidence>
<comment type="similarity">
    <text evidence="2">Belongs to the acyltransferase 3 family.</text>
</comment>
<dbReference type="GO" id="GO:0016413">
    <property type="term" value="F:O-acetyltransferase activity"/>
    <property type="evidence" value="ECO:0007669"/>
    <property type="project" value="TreeGrafter"/>
</dbReference>
<protein>
    <recommendedName>
        <fullName evidence="8">Acyltransferase 3 domain-containing protein</fullName>
    </recommendedName>
</protein>
<dbReference type="OrthoDB" id="65129at2"/>
<comment type="caution">
    <text evidence="9">The sequence shown here is derived from an EMBL/GenBank/DDBJ whole genome shotgun (WGS) entry which is preliminary data.</text>
</comment>
<feature type="transmembrane region" description="Helical" evidence="7">
    <location>
        <begin position="151"/>
        <end position="173"/>
    </location>
</feature>
<feature type="transmembrane region" description="Helical" evidence="7">
    <location>
        <begin position="81"/>
        <end position="98"/>
    </location>
</feature>
<dbReference type="Pfam" id="PF01757">
    <property type="entry name" value="Acyl_transf_3"/>
    <property type="match status" value="1"/>
</dbReference>
<dbReference type="PANTHER" id="PTHR40074:SF2">
    <property type="entry name" value="O-ACETYLTRANSFERASE WECH"/>
    <property type="match status" value="1"/>
</dbReference>
<feature type="transmembrane region" description="Helical" evidence="7">
    <location>
        <begin position="50"/>
        <end position="69"/>
    </location>
</feature>
<dbReference type="GO" id="GO:0005886">
    <property type="term" value="C:plasma membrane"/>
    <property type="evidence" value="ECO:0007669"/>
    <property type="project" value="UniProtKB-SubCell"/>
</dbReference>